<dbReference type="AlphaFoldDB" id="A0AA88S994"/>
<dbReference type="InterPro" id="IPR018605">
    <property type="entry name" value="Sororin"/>
</dbReference>
<feature type="compositionally biased region" description="Pro residues" evidence="1">
    <location>
        <begin position="114"/>
        <end position="123"/>
    </location>
</feature>
<sequence>MNEGTPQNRTAKSSNISGSQRRRSPRLSSPQANRETGNKMAAGAVTVKRSITVRKIAPRKTAAPSDHNKENTPRRAESEGSQQKKHKVSTPGPVPGRQGSSSAKRKQAAALPSPILPSPPQPTADPEDEVWTRKVRRSYSRLSDKSINSPDSRETFFGFEKLKTPEVVRAVGHLKTALEVSGALSGLSSFTSLLEADECGSAFPEPDPNIPGVAVMKERRRRRKVQQIDNTELEALAAKMNAEFEEAEGLSIQFIIHRPRAAASSPLPHPFLPLSTPPPPPYPHHHPPFLSKLIVSTPAECCGRAHCHTTSGRGEKGRECV</sequence>
<dbReference type="GO" id="GO:0005634">
    <property type="term" value="C:nucleus"/>
    <property type="evidence" value="ECO:0007669"/>
    <property type="project" value="TreeGrafter"/>
</dbReference>
<dbReference type="Proteomes" id="UP001187415">
    <property type="component" value="Unassembled WGS sequence"/>
</dbReference>
<gene>
    <name evidence="2" type="ORF">Q5P01_018547</name>
</gene>
<evidence type="ECO:0000256" key="1">
    <source>
        <dbReference type="SAM" id="MobiDB-lite"/>
    </source>
</evidence>
<dbReference type="GO" id="GO:0007064">
    <property type="term" value="P:mitotic sister chromatid cohesion"/>
    <property type="evidence" value="ECO:0007669"/>
    <property type="project" value="TreeGrafter"/>
</dbReference>
<evidence type="ECO:0000313" key="3">
    <source>
        <dbReference type="Proteomes" id="UP001187415"/>
    </source>
</evidence>
<dbReference type="EMBL" id="JAUPFM010000014">
    <property type="protein sequence ID" value="KAK2830616.1"/>
    <property type="molecule type" value="Genomic_DNA"/>
</dbReference>
<feature type="region of interest" description="Disordered" evidence="1">
    <location>
        <begin position="1"/>
        <end position="131"/>
    </location>
</feature>
<evidence type="ECO:0000313" key="2">
    <source>
        <dbReference type="EMBL" id="KAK2830616.1"/>
    </source>
</evidence>
<feature type="compositionally biased region" description="Basic and acidic residues" evidence="1">
    <location>
        <begin position="66"/>
        <end position="78"/>
    </location>
</feature>
<dbReference type="PANTHER" id="PTHR31092">
    <property type="entry name" value="SORORIN"/>
    <property type="match status" value="1"/>
</dbReference>
<dbReference type="GO" id="GO:0007080">
    <property type="term" value="P:mitotic metaphase chromosome alignment"/>
    <property type="evidence" value="ECO:0007669"/>
    <property type="project" value="TreeGrafter"/>
</dbReference>
<accession>A0AA88S994</accession>
<comment type="caution">
    <text evidence="2">The sequence shown here is derived from an EMBL/GenBank/DDBJ whole genome shotgun (WGS) entry which is preliminary data.</text>
</comment>
<reference evidence="2" key="1">
    <citation type="submission" date="2023-07" db="EMBL/GenBank/DDBJ databases">
        <title>Chromosome-level Genome Assembly of Striped Snakehead (Channa striata).</title>
        <authorList>
            <person name="Liu H."/>
        </authorList>
    </citation>
    <scope>NUCLEOTIDE SEQUENCE</scope>
    <source>
        <strain evidence="2">Gz</strain>
        <tissue evidence="2">Muscle</tissue>
    </source>
</reference>
<dbReference type="GO" id="GO:0006302">
    <property type="term" value="P:double-strand break repair"/>
    <property type="evidence" value="ECO:0007669"/>
    <property type="project" value="TreeGrafter"/>
</dbReference>
<organism evidence="2 3">
    <name type="scientific">Channa striata</name>
    <name type="common">Snakehead murrel</name>
    <name type="synonym">Ophicephalus striatus</name>
    <dbReference type="NCBI Taxonomy" id="64152"/>
    <lineage>
        <taxon>Eukaryota</taxon>
        <taxon>Metazoa</taxon>
        <taxon>Chordata</taxon>
        <taxon>Craniata</taxon>
        <taxon>Vertebrata</taxon>
        <taxon>Euteleostomi</taxon>
        <taxon>Actinopterygii</taxon>
        <taxon>Neopterygii</taxon>
        <taxon>Teleostei</taxon>
        <taxon>Neoteleostei</taxon>
        <taxon>Acanthomorphata</taxon>
        <taxon>Anabantaria</taxon>
        <taxon>Anabantiformes</taxon>
        <taxon>Channoidei</taxon>
        <taxon>Channidae</taxon>
        <taxon>Channa</taxon>
    </lineage>
</organism>
<dbReference type="GO" id="GO:0031536">
    <property type="term" value="P:positive regulation of exit from mitosis"/>
    <property type="evidence" value="ECO:0007669"/>
    <property type="project" value="TreeGrafter"/>
</dbReference>
<name>A0AA88S994_CHASR</name>
<protein>
    <submittedName>
        <fullName evidence="2">Uncharacterized protein</fullName>
    </submittedName>
</protein>
<dbReference type="PANTHER" id="PTHR31092:SF2">
    <property type="entry name" value="SORORIN"/>
    <property type="match status" value="1"/>
</dbReference>
<proteinExistence type="predicted"/>
<feature type="compositionally biased region" description="Polar residues" evidence="1">
    <location>
        <begin position="1"/>
        <end position="18"/>
    </location>
</feature>
<keyword evidence="3" id="KW-1185">Reference proteome</keyword>